<proteinExistence type="predicted"/>
<gene>
    <name evidence="1" type="ORF">LCGC14_0195790</name>
</gene>
<organism evidence="1">
    <name type="scientific">marine sediment metagenome</name>
    <dbReference type="NCBI Taxonomy" id="412755"/>
    <lineage>
        <taxon>unclassified sequences</taxon>
        <taxon>metagenomes</taxon>
        <taxon>ecological metagenomes</taxon>
    </lineage>
</organism>
<comment type="caution">
    <text evidence="1">The sequence shown here is derived from an EMBL/GenBank/DDBJ whole genome shotgun (WGS) entry which is preliminary data.</text>
</comment>
<evidence type="ECO:0000313" key="1">
    <source>
        <dbReference type="EMBL" id="KKN93746.1"/>
    </source>
</evidence>
<dbReference type="AlphaFoldDB" id="A0A0F9X4H2"/>
<name>A0A0F9X4H2_9ZZZZ</name>
<reference evidence="1" key="1">
    <citation type="journal article" date="2015" name="Nature">
        <title>Complex archaea that bridge the gap between prokaryotes and eukaryotes.</title>
        <authorList>
            <person name="Spang A."/>
            <person name="Saw J.H."/>
            <person name="Jorgensen S.L."/>
            <person name="Zaremba-Niedzwiedzka K."/>
            <person name="Martijn J."/>
            <person name="Lind A.E."/>
            <person name="van Eijk R."/>
            <person name="Schleper C."/>
            <person name="Guy L."/>
            <person name="Ettema T.J."/>
        </authorList>
    </citation>
    <scope>NUCLEOTIDE SEQUENCE</scope>
</reference>
<dbReference type="EMBL" id="LAZR01000084">
    <property type="protein sequence ID" value="KKN93746.1"/>
    <property type="molecule type" value="Genomic_DNA"/>
</dbReference>
<protein>
    <submittedName>
        <fullName evidence="1">Uncharacterized protein</fullName>
    </submittedName>
</protein>
<accession>A0A0F9X4H2</accession>
<sequence length="39" mass="4927">MYKHDLTLAQLELFVSYIYDVRVREDVKKKWVDLLKWRK</sequence>